<protein>
    <submittedName>
        <fullName evidence="1">Uncharacterized protein</fullName>
    </submittedName>
</protein>
<name>A0AAU7YN63_9PHYC</name>
<proteinExistence type="predicted"/>
<dbReference type="EMBL" id="PP911589">
    <property type="protein sequence ID" value="XCA47483.1"/>
    <property type="molecule type" value="Genomic_DNA"/>
</dbReference>
<evidence type="ECO:0000313" key="1">
    <source>
        <dbReference type="EMBL" id="XCA47483.1"/>
    </source>
</evidence>
<accession>A0AAU7YN63</accession>
<organism evidence="1">
    <name type="scientific">Micromonas commoda virus</name>
    <dbReference type="NCBI Taxonomy" id="3057169"/>
    <lineage>
        <taxon>Viruses</taxon>
        <taxon>Varidnaviria</taxon>
        <taxon>Bamfordvirae</taxon>
        <taxon>Nucleocytoviricota</taxon>
        <taxon>Megaviricetes</taxon>
        <taxon>Algavirales</taxon>
        <taxon>Phycodnaviridae</taxon>
    </lineage>
</organism>
<sequence>MQALATLLLTPASALRKRFRGNKASFLAEPPPPPDTVKPWEFGAYSVKATVEARDDDGVIDKTFIGYSQHMNITERTATACDRYKTSGTTCGEPVMVIKGGECDEVIFMKLKNSVNLIRLLSP</sequence>
<reference evidence="1" key="1">
    <citation type="submission" date="2024-06" db="EMBL/GenBank/DDBJ databases">
        <title>Evidence of context-dependent and transient costs of resisting viral infection in isolates of the marine microalga Micromonas sp. (class Mamiellophyceae).</title>
        <authorList>
            <person name="Bedi de Silva A."/>
            <person name="Schvarcz C.R."/>
            <person name="Steward G.R."/>
            <person name="Edwards K.F."/>
        </authorList>
    </citation>
    <scope>NUCLEOTIDE SEQUENCE</scope>
    <source>
        <strain evidence="1">McV-KB2</strain>
    </source>
</reference>